<gene>
    <name evidence="9" type="ORF">GO620_005880</name>
</gene>
<dbReference type="PANTHER" id="PTHR30069">
    <property type="entry name" value="TONB-DEPENDENT OUTER MEMBRANE RECEPTOR"/>
    <property type="match status" value="1"/>
</dbReference>
<dbReference type="PANTHER" id="PTHR30069:SF46">
    <property type="entry name" value="OAR PROTEIN"/>
    <property type="match status" value="1"/>
</dbReference>
<keyword evidence="7" id="KW-0732">Signal</keyword>
<evidence type="ECO:0000256" key="4">
    <source>
        <dbReference type="ARBA" id="ARBA00022692"/>
    </source>
</evidence>
<feature type="signal peptide" evidence="7">
    <location>
        <begin position="1"/>
        <end position="20"/>
    </location>
</feature>
<keyword evidence="3" id="KW-1134">Transmembrane beta strand</keyword>
<comment type="subcellular location">
    <subcellularLocation>
        <location evidence="1">Cell outer membrane</location>
        <topology evidence="1">Multi-pass membrane protein</topology>
    </subcellularLocation>
</comment>
<evidence type="ECO:0000256" key="5">
    <source>
        <dbReference type="ARBA" id="ARBA00023136"/>
    </source>
</evidence>
<dbReference type="Gene3D" id="2.60.40.1120">
    <property type="entry name" value="Carboxypeptidase-like, regulatory domain"/>
    <property type="match status" value="1"/>
</dbReference>
<keyword evidence="5" id="KW-0472">Membrane</keyword>
<evidence type="ECO:0000256" key="1">
    <source>
        <dbReference type="ARBA" id="ARBA00004571"/>
    </source>
</evidence>
<keyword evidence="2" id="KW-0813">Transport</keyword>
<dbReference type="Pfam" id="PF25183">
    <property type="entry name" value="OMP_b-brl_4"/>
    <property type="match status" value="1"/>
</dbReference>
<dbReference type="KEGG" id="mgik:GO620_005880"/>
<keyword evidence="9" id="KW-0675">Receptor</keyword>
<sequence length="1106" mass="119145">MRKHLLLLIIFLFTTIATFAQVTSSSMTGTIKDEKGETLPGATVTATHVPSGTVYSAATNKDGLFNLPGMRVGGPYTVTVSFIGYAKSTLENITLKLGEPYIVNLRMSVTGVTLQTVNIVSSKKIVSAKSGATTNINRTAIQTLPTFNRSITDFTRISPQSNGGSSFGGRDARLNSVTVDGANLNNTFGTSSDLFPGGGAQPISIEAYDELSINNSPFDVRQSGFTGAGIYATTKSGTNTFHGSAYTYYKDQSFNGVHIGDNDISAAVAKSSTKTYGATLGGPIIKNKLFFFGNYEREVSTSPGINYSPTGGSGTGTIAATPVADLQKVHDYLLNNYGYEAGGFDNFPAFQPKNTKYLVKLDWNINTKNKLTVKYSYLKATSDVQVNSTSTPNNGAYTYTSNAVTNATTTRGTGGLPNGRYSNQSIAFENSNYGFLNVVKTGTAELNSSISSKLSNQLLFTFKNYDNPRTSKGGIFPSIDIFNGNGSNYITAGSDPYTKYNEVIDNTTSIYDNVTYYAGKHTITAGINYEYQRIGNAFLPGAAGSYIYNSLNDFLTNAQPIQFTYNYSLVPGVDQVFSANLKTGTLSIYAQDEFNVTNDFKLTYGLRAERTNVLENPIENPQITALQLPDANGNITTYNSGLYPKNRTYLSPRVGFRANLLEDNSLVLRGGVGIFTGKVPYVFLTNGPSNSAMYNFGAVATAAQLATIRFSPDPSVYKNLFPTAAGTAIQTSTVVLDRNFKFPQVFRANLAVEKNLGNGFTATFEGLYTKDINATRMRNANLKTPTGVTQEVDGVSRPRFIGTGTANAVGAADRSIYPALSSVIVLENTNIGHAIQLTAQLNKSFANGFNANLAYTFTDAKEAFSSAGSTAASVWATTANVGTTNDIESGYTGFYVPHRIVGSASYKFNYANHVSTSVGVYYQGSAGGSPFSYVVNGDINGDGNASSDLMYIPKAGSTVNFAQYTAGGVTYTVQQQQDAFEQFINNSPYLRSHRGQFAQRNASFLPWYNRVDANILQDFYITTKGGHKHTLELSAVMINVPNFISKYWGIQQQTVTTSPLTYTSIDANGVPTYNLRNIGGTLVSSPFQNATANTTWSLLIGAKYIF</sequence>
<name>A0A7T7JI32_9SPHI</name>
<keyword evidence="4" id="KW-0812">Transmembrane</keyword>
<feature type="chain" id="PRO_5030639014" evidence="7">
    <location>
        <begin position="21"/>
        <end position="1106"/>
    </location>
</feature>
<dbReference type="InterPro" id="IPR039426">
    <property type="entry name" value="TonB-dep_rcpt-like"/>
</dbReference>
<keyword evidence="10" id="KW-1185">Reference proteome</keyword>
<evidence type="ECO:0000313" key="10">
    <source>
        <dbReference type="Proteomes" id="UP000429232"/>
    </source>
</evidence>
<protein>
    <submittedName>
        <fullName evidence="9">TonB-dependent receptor</fullName>
    </submittedName>
</protein>
<dbReference type="SUPFAM" id="SSF49452">
    <property type="entry name" value="Starch-binding domain-like"/>
    <property type="match status" value="1"/>
</dbReference>
<dbReference type="RefSeq" id="WP_200230736.1">
    <property type="nucleotide sequence ID" value="NZ_CP066775.1"/>
</dbReference>
<organism evidence="9 10">
    <name type="scientific">Mucilaginibacter ginkgonis</name>
    <dbReference type="NCBI Taxonomy" id="2682091"/>
    <lineage>
        <taxon>Bacteria</taxon>
        <taxon>Pseudomonadati</taxon>
        <taxon>Bacteroidota</taxon>
        <taxon>Sphingobacteriia</taxon>
        <taxon>Sphingobacteriales</taxon>
        <taxon>Sphingobacteriaceae</taxon>
        <taxon>Mucilaginibacter</taxon>
    </lineage>
</organism>
<dbReference type="GO" id="GO:0030246">
    <property type="term" value="F:carbohydrate binding"/>
    <property type="evidence" value="ECO:0007669"/>
    <property type="project" value="InterPro"/>
</dbReference>
<dbReference type="SUPFAM" id="SSF56935">
    <property type="entry name" value="Porins"/>
    <property type="match status" value="1"/>
</dbReference>
<evidence type="ECO:0000256" key="3">
    <source>
        <dbReference type="ARBA" id="ARBA00022452"/>
    </source>
</evidence>
<dbReference type="GO" id="GO:0009279">
    <property type="term" value="C:cell outer membrane"/>
    <property type="evidence" value="ECO:0007669"/>
    <property type="project" value="UniProtKB-SubCell"/>
</dbReference>
<dbReference type="GO" id="GO:0015344">
    <property type="term" value="F:siderophore uptake transmembrane transporter activity"/>
    <property type="evidence" value="ECO:0007669"/>
    <property type="project" value="TreeGrafter"/>
</dbReference>
<evidence type="ECO:0000256" key="6">
    <source>
        <dbReference type="ARBA" id="ARBA00023237"/>
    </source>
</evidence>
<dbReference type="Proteomes" id="UP000429232">
    <property type="component" value="Chromosome"/>
</dbReference>
<evidence type="ECO:0000256" key="2">
    <source>
        <dbReference type="ARBA" id="ARBA00022448"/>
    </source>
</evidence>
<keyword evidence="6" id="KW-0998">Cell outer membrane</keyword>
<dbReference type="InterPro" id="IPR013784">
    <property type="entry name" value="Carb-bd-like_fold"/>
</dbReference>
<proteinExistence type="predicted"/>
<evidence type="ECO:0000256" key="7">
    <source>
        <dbReference type="SAM" id="SignalP"/>
    </source>
</evidence>
<dbReference type="Gene3D" id="2.40.170.20">
    <property type="entry name" value="TonB-dependent receptor, beta-barrel domain"/>
    <property type="match status" value="1"/>
</dbReference>
<dbReference type="EMBL" id="CP066775">
    <property type="protein sequence ID" value="QQL50979.1"/>
    <property type="molecule type" value="Genomic_DNA"/>
</dbReference>
<evidence type="ECO:0000313" key="9">
    <source>
        <dbReference type="EMBL" id="QQL50979.1"/>
    </source>
</evidence>
<feature type="domain" description="TonB-dependent transporter Oar-like beta-barrel" evidence="8">
    <location>
        <begin position="233"/>
        <end position="1042"/>
    </location>
</feature>
<accession>A0A7T7JI32</accession>
<reference evidence="9 10" key="1">
    <citation type="submission" date="2020-12" db="EMBL/GenBank/DDBJ databases">
        <title>HMF7856_wgs.fasta genome submission.</title>
        <authorList>
            <person name="Kang H."/>
            <person name="Kim H."/>
            <person name="Joh K."/>
        </authorList>
    </citation>
    <scope>NUCLEOTIDE SEQUENCE [LARGE SCALE GENOMIC DNA]</scope>
    <source>
        <strain evidence="9 10">HMF7856</strain>
    </source>
</reference>
<dbReference type="Pfam" id="PF13620">
    <property type="entry name" value="CarboxypepD_reg"/>
    <property type="match status" value="1"/>
</dbReference>
<evidence type="ECO:0000259" key="8">
    <source>
        <dbReference type="Pfam" id="PF25183"/>
    </source>
</evidence>
<dbReference type="InterPro" id="IPR057601">
    <property type="entry name" value="Oar-like_b-barrel"/>
</dbReference>
<dbReference type="GO" id="GO:0044718">
    <property type="term" value="P:siderophore transmembrane transport"/>
    <property type="evidence" value="ECO:0007669"/>
    <property type="project" value="TreeGrafter"/>
</dbReference>
<dbReference type="AlphaFoldDB" id="A0A7T7JI32"/>
<dbReference type="InterPro" id="IPR036942">
    <property type="entry name" value="Beta-barrel_TonB_sf"/>
</dbReference>